<dbReference type="Pfam" id="PF00962">
    <property type="entry name" value="A_deaminase"/>
    <property type="match status" value="1"/>
</dbReference>
<keyword evidence="3" id="KW-0378">Hydrolase</keyword>
<dbReference type="InterPro" id="IPR001365">
    <property type="entry name" value="A_deaminase_dom"/>
</dbReference>
<dbReference type="eggNOG" id="arCOG00692">
    <property type="taxonomic scope" value="Archaea"/>
</dbReference>
<dbReference type="PANTHER" id="PTHR43794">
    <property type="entry name" value="AMINOHYDROLASE SSNA-RELATED"/>
    <property type="match status" value="1"/>
</dbReference>
<dbReference type="HOGENOM" id="CLU_012358_1_0_2"/>
<gene>
    <name evidence="3" type="ordered locus">Mpal_0781</name>
</gene>
<dbReference type="InterPro" id="IPR006680">
    <property type="entry name" value="Amidohydro-rel"/>
</dbReference>
<dbReference type="PANTHER" id="PTHR43794:SF5">
    <property type="entry name" value="CHLOROHYDROLASE FAMILY PROTEIN"/>
    <property type="match status" value="1"/>
</dbReference>
<reference evidence="3 4" key="1">
    <citation type="journal article" date="2015" name="Genome Announc.">
        <title>Complete Genome Sequence of Methanosphaerula palustris E1-9CT, a Hydrogenotrophic Methanogen Isolated from a Minerotrophic Fen Peatland.</title>
        <authorList>
            <person name="Cadillo-Quiroz H."/>
            <person name="Browne P."/>
            <person name="Kyrpides N."/>
            <person name="Woyke T."/>
            <person name="Goodwin L."/>
            <person name="Detter C."/>
            <person name="Yavitt J.B."/>
            <person name="Zinder S.H."/>
        </authorList>
    </citation>
    <scope>NUCLEOTIDE SEQUENCE [LARGE SCALE GENOMIC DNA]</scope>
    <source>
        <strain evidence="4">ATCC BAA-1556 / DSM 19958 / E1-9c</strain>
    </source>
</reference>
<evidence type="ECO:0000313" key="4">
    <source>
        <dbReference type="Proteomes" id="UP000002457"/>
    </source>
</evidence>
<dbReference type="OrthoDB" id="42910at2157"/>
<dbReference type="InterPro" id="IPR032466">
    <property type="entry name" value="Metal_Hydrolase"/>
</dbReference>
<dbReference type="SUPFAM" id="SSF51556">
    <property type="entry name" value="Metallo-dependent hydrolases"/>
    <property type="match status" value="1"/>
</dbReference>
<feature type="domain" description="Amidohydrolase-related" evidence="2">
    <location>
        <begin position="44"/>
        <end position="141"/>
    </location>
</feature>
<proteinExistence type="predicted"/>
<feature type="domain" description="Adenosine deaminase" evidence="1">
    <location>
        <begin position="204"/>
        <end position="288"/>
    </location>
</feature>
<evidence type="ECO:0000259" key="1">
    <source>
        <dbReference type="Pfam" id="PF00962"/>
    </source>
</evidence>
<dbReference type="AlphaFoldDB" id="B8GG69"/>
<dbReference type="STRING" id="521011.Mpal_0781"/>
<dbReference type="Pfam" id="PF01979">
    <property type="entry name" value="Amidohydro_1"/>
    <property type="match status" value="1"/>
</dbReference>
<dbReference type="GO" id="GO:0019239">
    <property type="term" value="F:deaminase activity"/>
    <property type="evidence" value="ECO:0007669"/>
    <property type="project" value="InterPro"/>
</dbReference>
<accession>B8GG69</accession>
<evidence type="ECO:0000259" key="2">
    <source>
        <dbReference type="Pfam" id="PF01979"/>
    </source>
</evidence>
<dbReference type="EMBL" id="CP001338">
    <property type="protein sequence ID" value="ACL16143.1"/>
    <property type="molecule type" value="Genomic_DNA"/>
</dbReference>
<dbReference type="Proteomes" id="UP000002457">
    <property type="component" value="Chromosome"/>
</dbReference>
<dbReference type="InterPro" id="IPR050287">
    <property type="entry name" value="MTA/SAH_deaminase"/>
</dbReference>
<dbReference type="RefSeq" id="WP_012617462.1">
    <property type="nucleotide sequence ID" value="NC_011832.1"/>
</dbReference>
<sequence>MSEETCCGRALIGEDLEERCVEISVLNGIIHRIEEVRAAPEIWICPSFFNAHTHLGDTIAMDCPAKGDLTDLVTPPDGLKHRLLRAASHQSLTCGMHQSIERMISAGIHGFADFREGGTEGVTALKEAATGLPCRPVILGRDGGEAVADGAGISSVRDCPDVEGTVSRSRIAKKLVAFHAGERDRFDVDRALSYNPDLLIHMTHATDRQLRKAADQGIPIAVCPRSNWMLGVTDSRDHPPLRRMIDAGCRVLLGTDNVMFVEPDLFSEMAFTSMIYQIDPRVLLHAAIDGALLTGSSPYIKEGSAAEFLLINTHNTSLIHSQDMVTSIVRRVDRSVLSNTLIKQKKE</sequence>
<dbReference type="KEGG" id="mpl:Mpal_0781"/>
<dbReference type="Gene3D" id="3.20.20.140">
    <property type="entry name" value="Metal-dependent hydrolases"/>
    <property type="match status" value="1"/>
</dbReference>
<evidence type="ECO:0000313" key="3">
    <source>
        <dbReference type="EMBL" id="ACL16143.1"/>
    </source>
</evidence>
<protein>
    <submittedName>
        <fullName evidence="3">Amidohydrolase</fullName>
    </submittedName>
</protein>
<name>B8GG69_METPE</name>
<organism evidence="3 4">
    <name type="scientific">Methanosphaerula palustris (strain ATCC BAA-1556 / DSM 19958 / E1-9c)</name>
    <dbReference type="NCBI Taxonomy" id="521011"/>
    <lineage>
        <taxon>Archaea</taxon>
        <taxon>Methanobacteriati</taxon>
        <taxon>Methanobacteriota</taxon>
        <taxon>Stenosarchaea group</taxon>
        <taxon>Methanomicrobia</taxon>
        <taxon>Methanomicrobiales</taxon>
        <taxon>Methanoregulaceae</taxon>
        <taxon>Methanosphaerula</taxon>
    </lineage>
</organism>
<keyword evidence="4" id="KW-1185">Reference proteome</keyword>
<dbReference type="GeneID" id="7270522"/>